<evidence type="ECO:0000313" key="3">
    <source>
        <dbReference type="Proteomes" id="UP000018320"/>
    </source>
</evidence>
<accession>V6T8D7</accession>
<dbReference type="PANTHER" id="PTHR12155">
    <property type="entry name" value="SCHLAFEN"/>
    <property type="match status" value="1"/>
</dbReference>
<dbReference type="Proteomes" id="UP000018320">
    <property type="component" value="Unassembled WGS sequence"/>
</dbReference>
<protein>
    <submittedName>
        <fullName evidence="2">Putative ATP-binding protein</fullName>
    </submittedName>
</protein>
<dbReference type="AlphaFoldDB" id="V6T8D7"/>
<keyword evidence="2" id="KW-0547">Nucleotide-binding</keyword>
<keyword evidence="2" id="KW-0067">ATP-binding</keyword>
<sequence length="282" mass="32231">MIHCPLPEVLRYNALLELEEDSRTEFKAVQLTNNLIDIVKNYCTKYLNAFINTYGGQLLLGVEDTGRIKGVVLSQRDKDRIRLAIDALINQTVPWVDAHIHSLNFIPVEDKQDHMSSGYDNTRYVIAISVSHGSAPLYFTSFTHKSAYVRRNGSIIKLSPDGIVRRFVFGRQTHLVADDYEHSVLDDRQKGLPRRFLKCCLRHQSIGFVGRGTILIDAVTFLHDTSQPQCTKVLTFYGQEYVGKTWLVEDLRSLIITDKNCFQHLIRPTTWTSEGLVVVMFL</sequence>
<dbReference type="InterPro" id="IPR007421">
    <property type="entry name" value="Schlafen_AlbA_2_dom"/>
</dbReference>
<reference evidence="3" key="1">
    <citation type="submission" date="2012-02" db="EMBL/GenBank/DDBJ databases">
        <title>Genome sequencing of Giardia lamblia Genotypes A2 and B isolates (DH and GS) and comparative analysis with the genomes of Genotypes A1 and E (WB and Pig).</title>
        <authorList>
            <person name="Adam R."/>
            <person name="Dahlstrom E."/>
            <person name="Martens C."/>
            <person name="Bruno D."/>
            <person name="Barbian K."/>
            <person name="Porcella S.F."/>
            <person name="Nash T."/>
        </authorList>
    </citation>
    <scope>NUCLEOTIDE SEQUENCE</scope>
    <source>
        <strain evidence="3">DH</strain>
    </source>
</reference>
<feature type="domain" description="Schlafen AlbA-2" evidence="1">
    <location>
        <begin position="20"/>
        <end position="157"/>
    </location>
</feature>
<gene>
    <name evidence="2" type="ORF">DHA2_154249</name>
</gene>
<dbReference type="EMBL" id="AHGT01000176">
    <property type="protein sequence ID" value="ESU34717.1"/>
    <property type="molecule type" value="Genomic_DNA"/>
</dbReference>
<reference evidence="2 3" key="2">
    <citation type="journal article" date="2013" name="Genome Biol. Evol.">
        <title>Genome sequencing of Giardia lamblia genotypes A2 and B isolates (DH and GS) and comparative analysis with the genomes of genotypes A1 and E (WB and Pig).</title>
        <authorList>
            <person name="Adam R.D."/>
            <person name="Dahlstrom E.W."/>
            <person name="Martens C.A."/>
            <person name="Bruno D.P."/>
            <person name="Barbian K.D."/>
            <person name="Ricklefs S.M."/>
            <person name="Hernandez M.M."/>
            <person name="Narla N.P."/>
            <person name="Patel R.B."/>
            <person name="Porcella S.F."/>
            <person name="Nash T.E."/>
        </authorList>
    </citation>
    <scope>NUCLEOTIDE SEQUENCE [LARGE SCALE GENOMIC DNA]</scope>
    <source>
        <strain evidence="2 3">DH</strain>
    </source>
</reference>
<dbReference type="VEuPathDB" id="GiardiaDB:GL50581_952"/>
<dbReference type="PANTHER" id="PTHR12155:SF41">
    <property type="entry name" value="SCHLAFEN ALBA-2 DOMAIN-CONTAINING PROTEIN"/>
    <property type="match status" value="1"/>
</dbReference>
<organism evidence="2 3">
    <name type="scientific">Giardia intestinalis</name>
    <name type="common">Giardia lamblia</name>
    <dbReference type="NCBI Taxonomy" id="5741"/>
    <lineage>
        <taxon>Eukaryota</taxon>
        <taxon>Metamonada</taxon>
        <taxon>Diplomonadida</taxon>
        <taxon>Hexamitidae</taxon>
        <taxon>Giardiinae</taxon>
        <taxon>Giardia</taxon>
    </lineage>
</organism>
<evidence type="ECO:0000259" key="1">
    <source>
        <dbReference type="Pfam" id="PF04326"/>
    </source>
</evidence>
<dbReference type="Gene3D" id="3.30.950.30">
    <property type="entry name" value="Schlafen, AAA domain"/>
    <property type="match status" value="1"/>
</dbReference>
<dbReference type="GO" id="GO:0005524">
    <property type="term" value="F:ATP binding"/>
    <property type="evidence" value="ECO:0007669"/>
    <property type="project" value="UniProtKB-KW"/>
</dbReference>
<comment type="caution">
    <text evidence="2">The sequence shown here is derived from an EMBL/GenBank/DDBJ whole genome shotgun (WGS) entry which is preliminary data.</text>
</comment>
<proteinExistence type="predicted"/>
<dbReference type="Pfam" id="PF04326">
    <property type="entry name" value="SLFN_AlbA_2"/>
    <property type="match status" value="1"/>
</dbReference>
<name>V6T8D7_GIAIN</name>
<dbReference type="VEuPathDB" id="GiardiaDB:DHA2_154249"/>
<dbReference type="InterPro" id="IPR038461">
    <property type="entry name" value="Schlafen_AlbA_2_dom_sf"/>
</dbReference>
<dbReference type="InterPro" id="IPR029684">
    <property type="entry name" value="Schlafen"/>
</dbReference>
<evidence type="ECO:0000313" key="2">
    <source>
        <dbReference type="EMBL" id="ESU34717.1"/>
    </source>
</evidence>
<dbReference type="VEuPathDB" id="GiardiaDB:GL50803_001470"/>